<dbReference type="EMBL" id="JAZGQK010000023">
    <property type="protein sequence ID" value="MEE6261775.1"/>
    <property type="molecule type" value="Genomic_DNA"/>
</dbReference>
<keyword evidence="3" id="KW-1185">Reference proteome</keyword>
<dbReference type="PANTHER" id="PTHR48079:SF6">
    <property type="entry name" value="NAD(P)-BINDING DOMAIN-CONTAINING PROTEIN-RELATED"/>
    <property type="match status" value="1"/>
</dbReference>
<evidence type="ECO:0000313" key="2">
    <source>
        <dbReference type="EMBL" id="MEE6261775.1"/>
    </source>
</evidence>
<proteinExistence type="predicted"/>
<dbReference type="Gene3D" id="3.40.50.720">
    <property type="entry name" value="NAD(P)-binding Rossmann-like Domain"/>
    <property type="match status" value="1"/>
</dbReference>
<dbReference type="RefSeq" id="WP_331216863.1">
    <property type="nucleotide sequence ID" value="NZ_JAZGQK010000023.1"/>
</dbReference>
<evidence type="ECO:0000259" key="1">
    <source>
        <dbReference type="Pfam" id="PF01370"/>
    </source>
</evidence>
<dbReference type="Proteomes" id="UP001332243">
    <property type="component" value="Unassembled WGS sequence"/>
</dbReference>
<name>A0ABU7RZ50_9ACTN</name>
<comment type="caution">
    <text evidence="2">The sequence shown here is derived from an EMBL/GenBank/DDBJ whole genome shotgun (WGS) entry which is preliminary data.</text>
</comment>
<dbReference type="Pfam" id="PF01370">
    <property type="entry name" value="Epimerase"/>
    <property type="match status" value="1"/>
</dbReference>
<dbReference type="InterPro" id="IPR001509">
    <property type="entry name" value="Epimerase_deHydtase"/>
</dbReference>
<sequence>MSPTGGTGTGLRVVVVGATGNVGTSVVETLGGDPAVGAIVGVARRRPRWRAPKTEWVEADIVTSDLVEIFDGADVVLHLAWLFQPTHQPLTTWRVNVVGGRRVFDAVARAGVPALVHASSVGAYSPGPKDRPVDESWPTDGWPTAGYTREKAYLERVLDTFERAHPRIRVVRLRPGFIFKREAASQQRRLFTGPLLPGRLVRPGVVPVMPDLPGLRFQALHSADAAEAYRLAVLRDVRGAFNVAAEPVVDGRLLADCLRARTVRLPAGLARAALAAAWHLHLVPASPQLLEAVLRVPVMDTSRARTELGWSPRHSAREAIEEFLVGLRTSGGMPTAPLASRLSGGRLAEVGTGVGERP</sequence>
<dbReference type="InterPro" id="IPR036291">
    <property type="entry name" value="NAD(P)-bd_dom_sf"/>
</dbReference>
<dbReference type="InterPro" id="IPR051783">
    <property type="entry name" value="NAD(P)-dependent_oxidoreduct"/>
</dbReference>
<dbReference type="PANTHER" id="PTHR48079">
    <property type="entry name" value="PROTEIN YEEZ"/>
    <property type="match status" value="1"/>
</dbReference>
<organism evidence="2 3">
    <name type="scientific">Plantactinospora sonchi</name>
    <dbReference type="NCBI Taxonomy" id="1544735"/>
    <lineage>
        <taxon>Bacteria</taxon>
        <taxon>Bacillati</taxon>
        <taxon>Actinomycetota</taxon>
        <taxon>Actinomycetes</taxon>
        <taxon>Micromonosporales</taxon>
        <taxon>Micromonosporaceae</taxon>
        <taxon>Plantactinospora</taxon>
    </lineage>
</organism>
<dbReference type="SUPFAM" id="SSF51735">
    <property type="entry name" value="NAD(P)-binding Rossmann-fold domains"/>
    <property type="match status" value="1"/>
</dbReference>
<feature type="domain" description="NAD-dependent epimerase/dehydratase" evidence="1">
    <location>
        <begin position="13"/>
        <end position="235"/>
    </location>
</feature>
<accession>A0ABU7RZ50</accession>
<reference evidence="2 3" key="1">
    <citation type="submission" date="2024-01" db="EMBL/GenBank/DDBJ databases">
        <title>Genome insights into Plantactinospora sonchi sp. nov.</title>
        <authorList>
            <person name="Wang L."/>
        </authorList>
    </citation>
    <scope>NUCLEOTIDE SEQUENCE [LARGE SCALE GENOMIC DNA]</scope>
    <source>
        <strain evidence="2 3">NEAU-QY2</strain>
    </source>
</reference>
<gene>
    <name evidence="2" type="ORF">V1633_25135</name>
</gene>
<protein>
    <submittedName>
        <fullName evidence="2">NAD-dependent epimerase/dehydratase family protein</fullName>
    </submittedName>
</protein>
<evidence type="ECO:0000313" key="3">
    <source>
        <dbReference type="Proteomes" id="UP001332243"/>
    </source>
</evidence>